<reference evidence="2" key="1">
    <citation type="submission" date="2023-10" db="EMBL/GenBank/DDBJ databases">
        <authorList>
            <person name="Chen Y."/>
            <person name="Shah S."/>
            <person name="Dougan E. K."/>
            <person name="Thang M."/>
            <person name="Chan C."/>
        </authorList>
    </citation>
    <scope>NUCLEOTIDE SEQUENCE [LARGE SCALE GENOMIC DNA]</scope>
</reference>
<feature type="compositionally biased region" description="Pro residues" evidence="1">
    <location>
        <begin position="429"/>
        <end position="438"/>
    </location>
</feature>
<protein>
    <recommendedName>
        <fullName evidence="4">FACT complex subunit</fullName>
    </recommendedName>
</protein>
<feature type="region of interest" description="Disordered" evidence="1">
    <location>
        <begin position="427"/>
        <end position="455"/>
    </location>
</feature>
<dbReference type="Proteomes" id="UP001189429">
    <property type="component" value="Unassembled WGS sequence"/>
</dbReference>
<dbReference type="EMBL" id="CAUYUJ010017649">
    <property type="protein sequence ID" value="CAK0876625.1"/>
    <property type="molecule type" value="Genomic_DNA"/>
</dbReference>
<evidence type="ECO:0008006" key="4">
    <source>
        <dbReference type="Google" id="ProtNLM"/>
    </source>
</evidence>
<name>A0ABN9VT01_9DINO</name>
<feature type="compositionally biased region" description="Basic and acidic residues" evidence="1">
    <location>
        <begin position="573"/>
        <end position="612"/>
    </location>
</feature>
<keyword evidence="3" id="KW-1185">Reference proteome</keyword>
<accession>A0ABN9VT01</accession>
<evidence type="ECO:0000256" key="1">
    <source>
        <dbReference type="SAM" id="MobiDB-lite"/>
    </source>
</evidence>
<feature type="compositionally biased region" description="Basic and acidic residues" evidence="1">
    <location>
        <begin position="504"/>
        <end position="515"/>
    </location>
</feature>
<proteinExistence type="predicted"/>
<feature type="region of interest" description="Disordered" evidence="1">
    <location>
        <begin position="476"/>
        <end position="618"/>
    </location>
</feature>
<feature type="compositionally biased region" description="Low complexity" evidence="1">
    <location>
        <begin position="484"/>
        <end position="494"/>
    </location>
</feature>
<gene>
    <name evidence="2" type="ORF">PCOR1329_LOCUS60930</name>
</gene>
<comment type="caution">
    <text evidence="2">The sequence shown here is derived from an EMBL/GenBank/DDBJ whole genome shotgun (WGS) entry which is preliminary data.</text>
</comment>
<evidence type="ECO:0000313" key="3">
    <source>
        <dbReference type="Proteomes" id="UP001189429"/>
    </source>
</evidence>
<evidence type="ECO:0000313" key="2">
    <source>
        <dbReference type="EMBL" id="CAK0876625.1"/>
    </source>
</evidence>
<sequence>MSAIHEIPIQVGTDFDAYIDDTDFRTSTPQDAVSGSVLSPRGLHKATAAVLGCSLAIDKIGLVSSSKQIARQIELQLGALAGEPAPSVINSGVDYTAGRALRARGADKGKSSRFEERRALAGRKTLRLCKHKEVLGQKSLRNFTAGPLPSGSYGAEVFGISDTELHLFRSLGMSTIAPKSQRRPLIVISLLEGDPQWRVSIASLVRYAKELWLPQTRQLAGSLSVKLLREAWAQVFGMLATTPLRSVDCVDSMMTRSGIGYGNVQLVLPSVSASFPKILLRWPWTLNLNSMSIPCLCMEHIVTQEMICPSPQRTVQSMWVGMCPRVVASDGGVGAPAPARGSSHLRQLTVFLSVTSAREVGGDKAAARDQSALLQTLQTFSLPPSPQHFKRRPTLKQPYPIDTAVAMRAACAVLAVESLVVTPKAAAEPEPPAAPQPPAAGHRPASRPPAGPGAAAAAASGAAVLLKGGTLPRGLDPLSALASQRQPPEAAAEAEAQKRGGKAGKRDKGEGRTTRSADPTVARRGREPELPQLVRATSLGASGNGSRRLPEPKAPQAMPPARAPAAGWMSPGREQRVDTQELRSRADKVALTHAQEAKEREDSLLRMLDNRTRQRGVL</sequence>
<organism evidence="2 3">
    <name type="scientific">Prorocentrum cordatum</name>
    <dbReference type="NCBI Taxonomy" id="2364126"/>
    <lineage>
        <taxon>Eukaryota</taxon>
        <taxon>Sar</taxon>
        <taxon>Alveolata</taxon>
        <taxon>Dinophyceae</taxon>
        <taxon>Prorocentrales</taxon>
        <taxon>Prorocentraceae</taxon>
        <taxon>Prorocentrum</taxon>
    </lineage>
</organism>